<dbReference type="Pfam" id="PF10531">
    <property type="entry name" value="SLBB"/>
    <property type="match status" value="1"/>
</dbReference>
<evidence type="ECO:0000313" key="6">
    <source>
        <dbReference type="Proteomes" id="UP001596150"/>
    </source>
</evidence>
<evidence type="ECO:0000259" key="3">
    <source>
        <dbReference type="Pfam" id="PF02563"/>
    </source>
</evidence>
<sequence length="252" mass="26175">MKARPRVRRYGVIAAAALLAGCTVGGAERPASGVATPVTTSSSTGQYNGALRQVAELPAPPSTAGGTEQPVAVADTLEIFVFQVPDLSRTVQVDSTGRISLPLVGALSVAGKPLRAVEAEITRAYSANYLQNPQITVAVKDSVSRRVTIDGEVGRSGVYPLPPTASLLDAIALGGGLSKIADEHKVYVYRDINGQKLVANYDVGQIRAGQRGDPRLYGGDVVVVFSSGSKIAMQNLKEALGVATPIARLAIP</sequence>
<name>A0ABW0PUI2_9HYPH</name>
<dbReference type="Pfam" id="PF02563">
    <property type="entry name" value="Poly_export"/>
    <property type="match status" value="1"/>
</dbReference>
<dbReference type="Proteomes" id="UP001596150">
    <property type="component" value="Unassembled WGS sequence"/>
</dbReference>
<dbReference type="InterPro" id="IPR003715">
    <property type="entry name" value="Poly_export_N"/>
</dbReference>
<dbReference type="PANTHER" id="PTHR33619">
    <property type="entry name" value="POLYSACCHARIDE EXPORT PROTEIN GFCE-RELATED"/>
    <property type="match status" value="1"/>
</dbReference>
<evidence type="ECO:0000313" key="5">
    <source>
        <dbReference type="EMBL" id="MFC5516261.1"/>
    </source>
</evidence>
<organism evidence="5 6">
    <name type="scientific">Kaistia terrae</name>
    <dbReference type="NCBI Taxonomy" id="537017"/>
    <lineage>
        <taxon>Bacteria</taxon>
        <taxon>Pseudomonadati</taxon>
        <taxon>Pseudomonadota</taxon>
        <taxon>Alphaproteobacteria</taxon>
        <taxon>Hyphomicrobiales</taxon>
        <taxon>Kaistiaceae</taxon>
        <taxon>Kaistia</taxon>
    </lineage>
</organism>
<keyword evidence="6" id="KW-1185">Reference proteome</keyword>
<dbReference type="PROSITE" id="PS51257">
    <property type="entry name" value="PROKAR_LIPOPROTEIN"/>
    <property type="match status" value="1"/>
</dbReference>
<accession>A0ABW0PUI2</accession>
<dbReference type="RefSeq" id="WP_266341537.1">
    <property type="nucleotide sequence ID" value="NZ_JAPKNH010000001.1"/>
</dbReference>
<proteinExistence type="predicted"/>
<evidence type="ECO:0000256" key="2">
    <source>
        <dbReference type="SAM" id="SignalP"/>
    </source>
</evidence>
<feature type="signal peptide" evidence="2">
    <location>
        <begin position="1"/>
        <end position="27"/>
    </location>
</feature>
<feature type="domain" description="Soluble ligand binding" evidence="4">
    <location>
        <begin position="146"/>
        <end position="194"/>
    </location>
</feature>
<feature type="domain" description="Polysaccharide export protein N-terminal" evidence="3">
    <location>
        <begin position="71"/>
        <end position="140"/>
    </location>
</feature>
<dbReference type="InterPro" id="IPR019554">
    <property type="entry name" value="Soluble_ligand-bd"/>
</dbReference>
<keyword evidence="1 2" id="KW-0732">Signal</keyword>
<dbReference type="InterPro" id="IPR049712">
    <property type="entry name" value="Poly_export"/>
</dbReference>
<comment type="caution">
    <text evidence="5">The sequence shown here is derived from an EMBL/GenBank/DDBJ whole genome shotgun (WGS) entry which is preliminary data.</text>
</comment>
<reference evidence="6" key="1">
    <citation type="journal article" date="2019" name="Int. J. Syst. Evol. Microbiol.">
        <title>The Global Catalogue of Microorganisms (GCM) 10K type strain sequencing project: providing services to taxonomists for standard genome sequencing and annotation.</title>
        <authorList>
            <consortium name="The Broad Institute Genomics Platform"/>
            <consortium name="The Broad Institute Genome Sequencing Center for Infectious Disease"/>
            <person name="Wu L."/>
            <person name="Ma J."/>
        </authorList>
    </citation>
    <scope>NUCLEOTIDE SEQUENCE [LARGE SCALE GENOMIC DNA]</scope>
    <source>
        <strain evidence="6">KACC 12633</strain>
    </source>
</reference>
<evidence type="ECO:0000259" key="4">
    <source>
        <dbReference type="Pfam" id="PF10531"/>
    </source>
</evidence>
<dbReference type="Gene3D" id="3.10.560.10">
    <property type="entry name" value="Outer membrane lipoprotein wza domain like"/>
    <property type="match status" value="1"/>
</dbReference>
<gene>
    <name evidence="5" type="ORF">ACFPP9_10805</name>
</gene>
<protein>
    <submittedName>
        <fullName evidence="5">Polysaccharide biosynthesis/export family protein</fullName>
    </submittedName>
</protein>
<evidence type="ECO:0000256" key="1">
    <source>
        <dbReference type="ARBA" id="ARBA00022729"/>
    </source>
</evidence>
<dbReference type="EMBL" id="JBHSML010000003">
    <property type="protein sequence ID" value="MFC5516261.1"/>
    <property type="molecule type" value="Genomic_DNA"/>
</dbReference>
<dbReference type="PANTHER" id="PTHR33619:SF3">
    <property type="entry name" value="POLYSACCHARIDE EXPORT PROTEIN GFCE-RELATED"/>
    <property type="match status" value="1"/>
</dbReference>
<feature type="chain" id="PRO_5047343188" evidence="2">
    <location>
        <begin position="28"/>
        <end position="252"/>
    </location>
</feature>